<dbReference type="InterPro" id="IPR018490">
    <property type="entry name" value="cNMP-bd_dom_sf"/>
</dbReference>
<dbReference type="GO" id="GO:0003677">
    <property type="term" value="F:DNA binding"/>
    <property type="evidence" value="ECO:0007669"/>
    <property type="project" value="UniProtKB-KW"/>
</dbReference>
<reference evidence="5 6" key="1">
    <citation type="journal article" date="2021" name="Microorganisms">
        <title>Acidisoma silvae sp. nov. and Acidisomacellulosilytica sp. nov., Two Acidophilic Bacteria Isolated from Decaying Wood, Hydrolyzing Cellulose and Producing Poly-3-hydroxybutyrate.</title>
        <authorList>
            <person name="Mieszkin S."/>
            <person name="Pouder E."/>
            <person name="Uroz S."/>
            <person name="Simon-Colin C."/>
            <person name="Alain K."/>
        </authorList>
    </citation>
    <scope>NUCLEOTIDE SEQUENCE [LARGE SCALE GENOMIC DNA]</scope>
    <source>
        <strain evidence="5 6">HW T5.17</strain>
    </source>
</reference>
<dbReference type="SUPFAM" id="SSF51206">
    <property type="entry name" value="cAMP-binding domain-like"/>
    <property type="match status" value="1"/>
</dbReference>
<dbReference type="Pfam" id="PF13545">
    <property type="entry name" value="HTH_Crp_2"/>
    <property type="match status" value="1"/>
</dbReference>
<organism evidence="5 6">
    <name type="scientific">Acidisoma cellulosilyticum</name>
    <dbReference type="NCBI Taxonomy" id="2802395"/>
    <lineage>
        <taxon>Bacteria</taxon>
        <taxon>Pseudomonadati</taxon>
        <taxon>Pseudomonadota</taxon>
        <taxon>Alphaproteobacteria</taxon>
        <taxon>Acetobacterales</taxon>
        <taxon>Acidocellaceae</taxon>
        <taxon>Acidisoma</taxon>
    </lineage>
</organism>
<proteinExistence type="predicted"/>
<comment type="caution">
    <text evidence="5">The sequence shown here is derived from an EMBL/GenBank/DDBJ whole genome shotgun (WGS) entry which is preliminary data.</text>
</comment>
<keyword evidence="6" id="KW-1185">Reference proteome</keyword>
<sequence length="244" mass="26919">MATPTPQELAENALLSTLRENDRDRLVPHMLIFDLKAGDVLQRASDPVTETWFPCGSALASFIVSTSTSNDAVEVALIGREGAVGGIVSNGSLPSFSTATVRNAGKFLRIKTSALEHAKIDSLHLRHWFSRYSDCLLAQVFQTAACNAKHTITQRSAKWLIAAFRRTGSREFDMTQEQLAELLGVGRTFVTRTVSKLRAQGYIETRRGVFVVLNERGLADLSCRCTFAIENHFDTVMHGIYPAD</sequence>
<dbReference type="InterPro" id="IPR014710">
    <property type="entry name" value="RmlC-like_jellyroll"/>
</dbReference>
<dbReference type="InterPro" id="IPR036390">
    <property type="entry name" value="WH_DNA-bd_sf"/>
</dbReference>
<evidence type="ECO:0000256" key="1">
    <source>
        <dbReference type="ARBA" id="ARBA00023015"/>
    </source>
</evidence>
<gene>
    <name evidence="5" type="ORF">ACELLULO517_18805</name>
</gene>
<evidence type="ECO:0000256" key="2">
    <source>
        <dbReference type="ARBA" id="ARBA00023125"/>
    </source>
</evidence>
<dbReference type="Gene3D" id="2.60.120.10">
    <property type="entry name" value="Jelly Rolls"/>
    <property type="match status" value="1"/>
</dbReference>
<dbReference type="InterPro" id="IPR012318">
    <property type="entry name" value="HTH_CRP"/>
</dbReference>
<dbReference type="SMART" id="SM00419">
    <property type="entry name" value="HTH_CRP"/>
    <property type="match status" value="1"/>
</dbReference>
<evidence type="ECO:0000313" key="5">
    <source>
        <dbReference type="EMBL" id="MCB8882305.1"/>
    </source>
</evidence>
<evidence type="ECO:0000259" key="4">
    <source>
        <dbReference type="PROSITE" id="PS51063"/>
    </source>
</evidence>
<dbReference type="PROSITE" id="PS51063">
    <property type="entry name" value="HTH_CRP_2"/>
    <property type="match status" value="1"/>
</dbReference>
<keyword evidence="1" id="KW-0805">Transcription regulation</keyword>
<dbReference type="RefSeq" id="WP_227308969.1">
    <property type="nucleotide sequence ID" value="NZ_JAESVA010000007.1"/>
</dbReference>
<keyword evidence="3" id="KW-0804">Transcription</keyword>
<dbReference type="Proteomes" id="UP000721844">
    <property type="component" value="Unassembled WGS sequence"/>
</dbReference>
<dbReference type="SUPFAM" id="SSF46785">
    <property type="entry name" value="Winged helix' DNA-binding domain"/>
    <property type="match status" value="1"/>
</dbReference>
<feature type="domain" description="HTH crp-type" evidence="4">
    <location>
        <begin position="150"/>
        <end position="216"/>
    </location>
</feature>
<evidence type="ECO:0000256" key="3">
    <source>
        <dbReference type="ARBA" id="ARBA00023163"/>
    </source>
</evidence>
<dbReference type="GO" id="GO:0006355">
    <property type="term" value="P:regulation of DNA-templated transcription"/>
    <property type="evidence" value="ECO:0007669"/>
    <property type="project" value="InterPro"/>
</dbReference>
<protein>
    <submittedName>
        <fullName evidence="5">Crp/Fnr family transcriptional regulator</fullName>
    </submittedName>
</protein>
<evidence type="ECO:0000313" key="6">
    <source>
        <dbReference type="Proteomes" id="UP000721844"/>
    </source>
</evidence>
<dbReference type="AlphaFoldDB" id="A0A963Z5A0"/>
<accession>A0A963Z5A0</accession>
<dbReference type="EMBL" id="JAESVA010000007">
    <property type="protein sequence ID" value="MCB8882305.1"/>
    <property type="molecule type" value="Genomic_DNA"/>
</dbReference>
<keyword evidence="2" id="KW-0238">DNA-binding</keyword>
<name>A0A963Z5A0_9PROT</name>